<dbReference type="AlphaFoldDB" id="A0AAW1SBA1"/>
<keyword evidence="2" id="KW-1185">Reference proteome</keyword>
<dbReference type="Proteomes" id="UP001438707">
    <property type="component" value="Unassembled WGS sequence"/>
</dbReference>
<name>A0AAW1SBA1_9CHLO</name>
<proteinExistence type="predicted"/>
<accession>A0AAW1SBA1</accession>
<dbReference type="EMBL" id="JALJOS010000002">
    <property type="protein sequence ID" value="KAK9842844.1"/>
    <property type="molecule type" value="Genomic_DNA"/>
</dbReference>
<sequence>MNDKAAEAKLSMKYGWATLQSWANGGFAPRLLLEHWQELAGGWKLILMEYLHPDDSWHHVTHAECAEAMWQAVEAHFCSVRERCPALVHEDLRSTSIFVCKMTEAAWEVSTTDFDWALRAGPPIRNAQPTSHQMA</sequence>
<evidence type="ECO:0000313" key="1">
    <source>
        <dbReference type="EMBL" id="KAK9842844.1"/>
    </source>
</evidence>
<comment type="caution">
    <text evidence="1">The sequence shown here is derived from an EMBL/GenBank/DDBJ whole genome shotgun (WGS) entry which is preliminary data.</text>
</comment>
<evidence type="ECO:0000313" key="2">
    <source>
        <dbReference type="Proteomes" id="UP001438707"/>
    </source>
</evidence>
<protein>
    <recommendedName>
        <fullName evidence="3">Protein kinase domain-containing protein</fullName>
    </recommendedName>
</protein>
<gene>
    <name evidence="1" type="ORF">WJX74_003284</name>
</gene>
<organism evidence="1 2">
    <name type="scientific">Apatococcus lobatus</name>
    <dbReference type="NCBI Taxonomy" id="904363"/>
    <lineage>
        <taxon>Eukaryota</taxon>
        <taxon>Viridiplantae</taxon>
        <taxon>Chlorophyta</taxon>
        <taxon>core chlorophytes</taxon>
        <taxon>Trebouxiophyceae</taxon>
        <taxon>Chlorellales</taxon>
        <taxon>Chlorellaceae</taxon>
        <taxon>Apatococcus</taxon>
    </lineage>
</organism>
<evidence type="ECO:0008006" key="3">
    <source>
        <dbReference type="Google" id="ProtNLM"/>
    </source>
</evidence>
<reference evidence="1 2" key="1">
    <citation type="journal article" date="2024" name="Nat. Commun.">
        <title>Phylogenomics reveals the evolutionary origins of lichenization in chlorophyte algae.</title>
        <authorList>
            <person name="Puginier C."/>
            <person name="Libourel C."/>
            <person name="Otte J."/>
            <person name="Skaloud P."/>
            <person name="Haon M."/>
            <person name="Grisel S."/>
            <person name="Petersen M."/>
            <person name="Berrin J.G."/>
            <person name="Delaux P.M."/>
            <person name="Dal Grande F."/>
            <person name="Keller J."/>
        </authorList>
    </citation>
    <scope>NUCLEOTIDE SEQUENCE [LARGE SCALE GENOMIC DNA]</scope>
    <source>
        <strain evidence="1 2">SAG 2145</strain>
    </source>
</reference>